<reference evidence="2 3" key="1">
    <citation type="submission" date="2018-07" db="EMBL/GenBank/DDBJ databases">
        <title>Genomic Encyclopedia of Type Strains, Phase III (KMG-III): the genomes of soil and plant-associated and newly described type strains.</title>
        <authorList>
            <person name="Whitman W."/>
        </authorList>
    </citation>
    <scope>NUCLEOTIDE SEQUENCE [LARGE SCALE GENOMIC DNA]</scope>
    <source>
        <strain evidence="2 3">CECT 7506</strain>
    </source>
</reference>
<proteinExistence type="predicted"/>
<dbReference type="EMBL" id="QPJD01000017">
    <property type="protein sequence ID" value="RCW42308.1"/>
    <property type="molecule type" value="Genomic_DNA"/>
</dbReference>
<dbReference type="OrthoDB" id="9785372at2"/>
<gene>
    <name evidence="2" type="ORF">DFP97_11731</name>
</gene>
<dbReference type="Pfam" id="PF13460">
    <property type="entry name" value="NAD_binding_10"/>
    <property type="match status" value="1"/>
</dbReference>
<dbReference type="PANTHER" id="PTHR43355">
    <property type="entry name" value="FLAVIN REDUCTASE (NADPH)"/>
    <property type="match status" value="1"/>
</dbReference>
<sequence>MKLLLIGSTGKTGQYIRYFVEQKGIQTKLFVRTLREPGPNIVIGDVRDQKDVNEAMTGVDGVICSLNTESNGTLISGMSNVIEAMIKYKVKRLVTIGTAGILQSVLQPELLRYQSIENKRTNHEAAMEHHQVYTKLMNTSLDWTIICPTRLVQDEQSGHYRVQKNVLPSDGSKISFMDTAEFAVSEYFDRSFVRERVGICY</sequence>
<dbReference type="InterPro" id="IPR016040">
    <property type="entry name" value="NAD(P)-bd_dom"/>
</dbReference>
<dbReference type="InterPro" id="IPR036291">
    <property type="entry name" value="NAD(P)-bd_dom_sf"/>
</dbReference>
<evidence type="ECO:0000259" key="1">
    <source>
        <dbReference type="Pfam" id="PF13460"/>
    </source>
</evidence>
<evidence type="ECO:0000313" key="3">
    <source>
        <dbReference type="Proteomes" id="UP000252415"/>
    </source>
</evidence>
<protein>
    <submittedName>
        <fullName evidence="2">Putative NADH-flavin reductase</fullName>
    </submittedName>
</protein>
<dbReference type="PANTHER" id="PTHR43355:SF2">
    <property type="entry name" value="FLAVIN REDUCTASE (NADPH)"/>
    <property type="match status" value="1"/>
</dbReference>
<feature type="domain" description="NAD(P)-binding" evidence="1">
    <location>
        <begin position="7"/>
        <end position="185"/>
    </location>
</feature>
<dbReference type="AlphaFoldDB" id="A0A368VLA9"/>
<evidence type="ECO:0000313" key="2">
    <source>
        <dbReference type="EMBL" id="RCW42308.1"/>
    </source>
</evidence>
<dbReference type="InterPro" id="IPR051606">
    <property type="entry name" value="Polyketide_Oxido-like"/>
</dbReference>
<accession>A0A368VLA9</accession>
<comment type="caution">
    <text evidence="2">The sequence shown here is derived from an EMBL/GenBank/DDBJ whole genome shotgun (WGS) entry which is preliminary data.</text>
</comment>
<organism evidence="2 3">
    <name type="scientific">Paenibacillus prosopidis</name>
    <dbReference type="NCBI Taxonomy" id="630520"/>
    <lineage>
        <taxon>Bacteria</taxon>
        <taxon>Bacillati</taxon>
        <taxon>Bacillota</taxon>
        <taxon>Bacilli</taxon>
        <taxon>Bacillales</taxon>
        <taxon>Paenibacillaceae</taxon>
        <taxon>Paenibacillus</taxon>
    </lineage>
</organism>
<dbReference type="Proteomes" id="UP000252415">
    <property type="component" value="Unassembled WGS sequence"/>
</dbReference>
<dbReference type="GO" id="GO:0016646">
    <property type="term" value="F:oxidoreductase activity, acting on the CH-NH group of donors, NAD or NADP as acceptor"/>
    <property type="evidence" value="ECO:0007669"/>
    <property type="project" value="TreeGrafter"/>
</dbReference>
<dbReference type="RefSeq" id="WP_114382851.1">
    <property type="nucleotide sequence ID" value="NZ_QPJD01000017.1"/>
</dbReference>
<name>A0A368VLA9_9BACL</name>
<dbReference type="SUPFAM" id="SSF51735">
    <property type="entry name" value="NAD(P)-binding Rossmann-fold domains"/>
    <property type="match status" value="1"/>
</dbReference>
<keyword evidence="3" id="KW-1185">Reference proteome</keyword>
<dbReference type="Gene3D" id="3.40.50.720">
    <property type="entry name" value="NAD(P)-binding Rossmann-like Domain"/>
    <property type="match status" value="1"/>
</dbReference>